<reference evidence="3 5" key="2">
    <citation type="submission" date="2015-06" db="EMBL/GenBank/DDBJ databases">
        <title>The Genome Sequence of None.</title>
        <authorList>
            <consortium name="The Broad Institute Genomics Platform"/>
            <consortium name="The Broad Institute Genome Sequencing Center for Infectious Disease"/>
            <person name="Earl A.M."/>
            <person name="Onderdonk A.B."/>
            <person name="Kirby J."/>
            <person name="Ferraro M.J."/>
            <person name="Huang S."/>
            <person name="Spencer M."/>
            <person name="Fodor A."/>
            <person name="Hooper D."/>
            <person name="Dekker J."/>
            <person name="O'Brien T."/>
            <person name="Quan V."/>
            <person name="Gombosev A."/>
            <person name="Delaney M."/>
            <person name="DuBois A."/>
            <person name="Ernst C."/>
            <person name="Kim D.S."/>
            <person name="Rossman W."/>
            <person name="Gohs F."/>
            <person name="Petruso H."/>
            <person name="Nozar T."/>
            <person name="Mougeot F."/>
            <person name="Manson-McGuire A."/>
            <person name="Young S."/>
            <person name="Abouelleil A."/>
            <person name="Cao P."/>
            <person name="Chapman S.B."/>
            <person name="Griggs A."/>
            <person name="Priest M."/>
            <person name="Shea T."/>
            <person name="Wortman I."/>
            <person name="Wortman J.R."/>
            <person name="Nusbaum C."/>
            <person name="Birren B."/>
        </authorList>
    </citation>
    <scope>NUCLEOTIDE SEQUENCE [LARGE SCALE GENOMIC DNA]</scope>
    <source>
        <strain evidence="3 5">MGH87</strain>
    </source>
</reference>
<keyword evidence="1" id="KW-0472">Membrane</keyword>
<sequence length="142" mass="16587">MDSLNKIYSSLPVLERNKRLKLSRQKRFDIYYCLAFMFGSAGLVLWWGSHAYFSVFTELLTPSEKLGSAKNFMNLWNVLMYFVPFILFSLSIGCLATALLGVLMAELAFWFEYAFEKSFQRYLNRNLRRKNNMKEGGPDVHP</sequence>
<keyword evidence="1" id="KW-0812">Transmembrane</keyword>
<gene>
    <name evidence="2" type="ORF">L373_05800</name>
    <name evidence="3" type="ORF">SK91_05877</name>
</gene>
<dbReference type="EMBL" id="LEUS01000031">
    <property type="protein sequence ID" value="KLY25286.1"/>
    <property type="molecule type" value="Genomic_DNA"/>
</dbReference>
<protein>
    <recommendedName>
        <fullName evidence="6">Conjugal transfer protein TrbF</fullName>
    </recommendedName>
</protein>
<dbReference type="RefSeq" id="WP_032744057.1">
    <property type="nucleotide sequence ID" value="NZ_CP151769.1"/>
</dbReference>
<dbReference type="EMBL" id="JCNZ01000020">
    <property type="protein sequence ID" value="EWF80032.1"/>
    <property type="molecule type" value="Genomic_DNA"/>
</dbReference>
<evidence type="ECO:0000313" key="4">
    <source>
        <dbReference type="Proteomes" id="UP000020202"/>
    </source>
</evidence>
<name>A0A0J2GRD6_9ENTR</name>
<proteinExistence type="predicted"/>
<reference evidence="2 4" key="1">
    <citation type="submission" date="2014-01" db="EMBL/GenBank/DDBJ databases">
        <title>The Genome Sequence of Klebsiella oxytoca MGH 27.</title>
        <authorList>
            <consortium name="The Broad Institute Genomics Platform"/>
            <consortium name="The Broad Institute Genome Sequencing Center for Infectious Disease"/>
            <person name="Murphy C."/>
            <person name="Cosimi L."/>
            <person name="Cerqueira G."/>
            <person name="Feldgarden M."/>
            <person name="Earl A."/>
            <person name="Hung D."/>
            <person name="Onderdonk A.B."/>
            <person name="Ferraro M.J."/>
            <person name="Hooper D."/>
            <person name="Dekker J."/>
            <person name="O'Brien T."/>
            <person name="Huang S."/>
            <person name="Quan V."/>
            <person name="Ernst C."/>
            <person name="Delaney M."/>
            <person name="DuBois A."/>
            <person name="Kim D.S."/>
            <person name="Young S.K."/>
            <person name="Zeng Q."/>
            <person name="Gargeya S."/>
            <person name="Fitzgerald M."/>
            <person name="Abouelleil A."/>
            <person name="Alvarado L."/>
            <person name="Berlin A.M."/>
            <person name="Chapman S.B."/>
            <person name="Gainer-Dewar J."/>
            <person name="Goldberg J."/>
            <person name="Gnerre S."/>
            <person name="Griggs A."/>
            <person name="Gujja S."/>
            <person name="Hansen M."/>
            <person name="Howarth C."/>
            <person name="Imamovic A."/>
            <person name="Ireland A."/>
            <person name="Larimer J."/>
            <person name="McCowan C."/>
            <person name="Murphy C."/>
            <person name="Pearson M."/>
            <person name="Poon T.W."/>
            <person name="Priest M."/>
            <person name="Roberts A."/>
            <person name="Saif S."/>
            <person name="Shea T."/>
            <person name="Sykes S."/>
            <person name="Wortman J."/>
            <person name="Nusbaum C."/>
            <person name="Birren B."/>
        </authorList>
    </citation>
    <scope>NUCLEOTIDE SEQUENCE [LARGE SCALE GENOMIC DNA]</scope>
    <source>
        <strain evidence="2 4">MGH 27</strain>
    </source>
</reference>
<evidence type="ECO:0008006" key="6">
    <source>
        <dbReference type="Google" id="ProtNLM"/>
    </source>
</evidence>
<evidence type="ECO:0000256" key="1">
    <source>
        <dbReference type="SAM" id="Phobius"/>
    </source>
</evidence>
<comment type="caution">
    <text evidence="2">The sequence shown here is derived from an EMBL/GenBank/DDBJ whole genome shotgun (WGS) entry which is preliminary data.</text>
</comment>
<evidence type="ECO:0000313" key="5">
    <source>
        <dbReference type="Proteomes" id="UP000036305"/>
    </source>
</evidence>
<feature type="transmembrane region" description="Helical" evidence="1">
    <location>
        <begin position="28"/>
        <end position="48"/>
    </location>
</feature>
<accession>A0A0J2GRD6</accession>
<dbReference type="Proteomes" id="UP000036305">
    <property type="component" value="Unassembled WGS sequence"/>
</dbReference>
<dbReference type="Proteomes" id="UP000020202">
    <property type="component" value="Unassembled WGS sequence"/>
</dbReference>
<keyword evidence="1" id="KW-1133">Transmembrane helix</keyword>
<organism evidence="2 4">
    <name type="scientific">Klebsiella michiganensis</name>
    <dbReference type="NCBI Taxonomy" id="1134687"/>
    <lineage>
        <taxon>Bacteria</taxon>
        <taxon>Pseudomonadati</taxon>
        <taxon>Pseudomonadota</taxon>
        <taxon>Gammaproteobacteria</taxon>
        <taxon>Enterobacterales</taxon>
        <taxon>Enterobacteriaceae</taxon>
        <taxon>Klebsiella/Raoultella group</taxon>
        <taxon>Klebsiella</taxon>
    </lineage>
</organism>
<feature type="transmembrane region" description="Helical" evidence="1">
    <location>
        <begin position="78"/>
        <end position="111"/>
    </location>
</feature>
<evidence type="ECO:0000313" key="2">
    <source>
        <dbReference type="EMBL" id="EWF80032.1"/>
    </source>
</evidence>
<keyword evidence="5" id="KW-1185">Reference proteome</keyword>
<evidence type="ECO:0000313" key="3">
    <source>
        <dbReference type="EMBL" id="KLY25286.1"/>
    </source>
</evidence>
<dbReference type="AlphaFoldDB" id="A0A0J2GRD6"/>